<reference evidence="3" key="1">
    <citation type="journal article" date="2015" name="Nature">
        <title>Complex archaea that bridge the gap between prokaryotes and eukaryotes.</title>
        <authorList>
            <person name="Spang A."/>
            <person name="Saw J.H."/>
            <person name="Jorgensen S.L."/>
            <person name="Zaremba-Niedzwiedzka K."/>
            <person name="Martijn J."/>
            <person name="Lind A.E."/>
            <person name="van Eijk R."/>
            <person name="Schleper C."/>
            <person name="Guy L."/>
            <person name="Ettema T.J."/>
        </authorList>
    </citation>
    <scope>NUCLEOTIDE SEQUENCE</scope>
</reference>
<dbReference type="PANTHER" id="PTHR23090:SF9">
    <property type="entry name" value="GLUTAMINE-DEPENDENT NAD(+) SYNTHETASE"/>
    <property type="match status" value="1"/>
</dbReference>
<name>A0A0F9CCE9_9ZZZZ</name>
<dbReference type="GO" id="GO:0005737">
    <property type="term" value="C:cytoplasm"/>
    <property type="evidence" value="ECO:0007669"/>
    <property type="project" value="InterPro"/>
</dbReference>
<protein>
    <recommendedName>
        <fullName evidence="2">CN hydrolase domain-containing protein</fullName>
    </recommendedName>
</protein>
<dbReference type="PROSITE" id="PS50263">
    <property type="entry name" value="CN_HYDROLASE"/>
    <property type="match status" value="1"/>
</dbReference>
<organism evidence="3">
    <name type="scientific">marine sediment metagenome</name>
    <dbReference type="NCBI Taxonomy" id="412755"/>
    <lineage>
        <taxon>unclassified sequences</taxon>
        <taxon>metagenomes</taxon>
        <taxon>ecological metagenomes</taxon>
    </lineage>
</organism>
<dbReference type="InterPro" id="IPR003010">
    <property type="entry name" value="C-N_Hydrolase"/>
</dbReference>
<keyword evidence="1" id="KW-0436">Ligase</keyword>
<comment type="caution">
    <text evidence="3">The sequence shown here is derived from an EMBL/GenBank/DDBJ whole genome shotgun (WGS) entry which is preliminary data.</text>
</comment>
<evidence type="ECO:0000259" key="2">
    <source>
        <dbReference type="PROSITE" id="PS50263"/>
    </source>
</evidence>
<evidence type="ECO:0000313" key="3">
    <source>
        <dbReference type="EMBL" id="KKK94376.1"/>
    </source>
</evidence>
<dbReference type="CDD" id="cd07570">
    <property type="entry name" value="GAT_Gln-NAD-synth"/>
    <property type="match status" value="1"/>
</dbReference>
<accession>A0A0F9CCE9</accession>
<dbReference type="PANTHER" id="PTHR23090">
    <property type="entry name" value="NH 3 /GLUTAMINE-DEPENDENT NAD + SYNTHETASE"/>
    <property type="match status" value="1"/>
</dbReference>
<evidence type="ECO:0000256" key="1">
    <source>
        <dbReference type="ARBA" id="ARBA00022598"/>
    </source>
</evidence>
<dbReference type="SUPFAM" id="SSF56317">
    <property type="entry name" value="Carbon-nitrogen hydrolase"/>
    <property type="match status" value="1"/>
</dbReference>
<dbReference type="InterPro" id="IPR036526">
    <property type="entry name" value="C-N_Hydrolase_sf"/>
</dbReference>
<dbReference type="EMBL" id="LAZR01047373">
    <property type="protein sequence ID" value="KKK94376.1"/>
    <property type="molecule type" value="Genomic_DNA"/>
</dbReference>
<proteinExistence type="predicted"/>
<dbReference type="GO" id="GO:0003952">
    <property type="term" value="F:NAD+ synthase (glutamine-hydrolyzing) activity"/>
    <property type="evidence" value="ECO:0007669"/>
    <property type="project" value="InterPro"/>
</dbReference>
<feature type="domain" description="CN hydrolase" evidence="2">
    <location>
        <begin position="5"/>
        <end position="168"/>
    </location>
</feature>
<dbReference type="Pfam" id="PF00795">
    <property type="entry name" value="CN_hydrolase"/>
    <property type="match status" value="1"/>
</dbReference>
<dbReference type="InterPro" id="IPR003694">
    <property type="entry name" value="NAD_synthase"/>
</dbReference>
<sequence>MTVRFRLTMAQLNPTVGDLAGNAAMVRKAWEEGRAAGADLVALPEMFITGYQVQDLIKKPAFSQSAMDTLETLARDCADGPALAVGGPWAFGTSLHNAYWICEGGRVVARVLKHRLPNYNVFDEKRQFEEGALTGPYRIGPLRIGSPISRGNAERLARVRFLTLPSSR</sequence>
<dbReference type="GO" id="GO:0004359">
    <property type="term" value="F:glutaminase activity"/>
    <property type="evidence" value="ECO:0007669"/>
    <property type="project" value="InterPro"/>
</dbReference>
<dbReference type="GO" id="GO:0009435">
    <property type="term" value="P:NAD+ biosynthetic process"/>
    <property type="evidence" value="ECO:0007669"/>
    <property type="project" value="InterPro"/>
</dbReference>
<gene>
    <name evidence="3" type="ORF">LCGC14_2683490</name>
</gene>
<dbReference type="Gene3D" id="3.60.110.10">
    <property type="entry name" value="Carbon-nitrogen hydrolase"/>
    <property type="match status" value="1"/>
</dbReference>
<dbReference type="AlphaFoldDB" id="A0A0F9CCE9"/>